<dbReference type="EMBL" id="JAPFFF010000003">
    <property type="protein sequence ID" value="KAK8893427.1"/>
    <property type="molecule type" value="Genomic_DNA"/>
</dbReference>
<reference evidence="1 2" key="1">
    <citation type="submission" date="2024-04" db="EMBL/GenBank/DDBJ databases">
        <title>Tritrichomonas musculus Genome.</title>
        <authorList>
            <person name="Alves-Ferreira E."/>
            <person name="Grigg M."/>
            <person name="Lorenzi H."/>
            <person name="Galac M."/>
        </authorList>
    </citation>
    <scope>NUCLEOTIDE SEQUENCE [LARGE SCALE GENOMIC DNA]</scope>
    <source>
        <strain evidence="1 2">EAF2021</strain>
    </source>
</reference>
<dbReference type="Proteomes" id="UP001470230">
    <property type="component" value="Unassembled WGS sequence"/>
</dbReference>
<gene>
    <name evidence="1" type="ORF">M9Y10_021847</name>
</gene>
<evidence type="ECO:0000313" key="1">
    <source>
        <dbReference type="EMBL" id="KAK8893427.1"/>
    </source>
</evidence>
<sequence length="3059" mass="355447">MEELLTITESSSPLPIRQIVEHVFKKNVELINLPQEKIDEYLSHILDSISQNRNLRSPEDCDKLRFLLVIMAVSLFPNPSIIPPISLNTNFGPLFSILLVLHMIRNDHVDFLNYYIQAFNKGLETFEYGFEVKTFYSISRCYYLQLLPALLKNCLKPEQFTDLLEPFFQSISRVKPETVNINFISFSADMFRQIVHHFMKGNALEMLPDFIRSFKEMLDICSSYPNMILLNLLYPFVKLAMDQKQLNSSYNLQDQIEQLTVFYEKVAFGKYHELHRGFPWCFAIYFYNLTKGREQQTRVLLLICHAFRSVLRLERMKGVREATNEIHSLMCSQRNSEGSWALFHILTSCESTLLMIISDIKKIHGMTVNPESREAEIKKRPIKFSEQTFENETNCEIDCELTTTIEELEFRDFESALECFNKQVDLLNTYQTRLMTGITFQFVFVDSILNDLQNEDNFTSSVGFFFITKIVKLGIKLMIVATQRITMLEQFNYKFLLTNREKPFQPTTIPSVSAKIPGFSIICKRYMEFTGRIPKQYYSLLAKEIAQMLYRSLEKGKISFLFIKYFSFLENSNSNNNNLNNNNNNNNEIHPQDTLYSHVLCKLMEIASSHLNDFMSHSATKSRTIFNWILFIIRIGKPNDSSYCHPCLKIFLRTFYKLIFNTIISNIKKTSNQIYALKVLRIYLHVMDGKYLKFRSVQRIYDEIQIFAKKDSLSPLLPITIPENDAINVPSLLSLLEASLFSDNPEIVKSASDFCLALFNPEKMKDSTNFMVLQLYKSWFESLYKLPPNEALQVIERLPEYSACFNQPLIPPSKFHGSLIHDETGFNLVEILNEIAFNMESEKDEVANLFTLIVDCFEILKIKIHTKDDNNSKLNEAMRILLVFLCYCTNFDFLKEKVKTFSNDILNYFVDVFAKGESSLFLISLISIAGSNRSESSKYAALLCITFFEKAKTLNVKIEYFKETVDKMMSFFSPQMRPFSMLYGLSLFIRYVPESVSLSIMRTFLISSNEFFILDIEFTMILNKMLKQFLNSKSREEQVEFVYMAYDILSHNLLNSSLIILKRIGKLGINLPIQNCNELLENNVVYNINRTNEDNHVEQLIIFQKLSAALMCGIESPIVLSDKMKQLINDFIKSKNDSKNSSRKMSLYMSIIRSPEIFKDLSVDPGFVKNVLSFFVNTLLSRIQTMRKNAAKAFRILVTRYDDEFYSSKQIATYCSNPSRIFDFFSEQYDRIAFYRRLTKIVPQKIPPSVIQDFLDSFIKYVSFNDAEKFKFLANLVQFVKYFAIENFVKLEPVRAVILSQYNEETSDLNYLQVFIEKIMILYQHREIPFHSIINKHVTRFLRVFPQETVDFIVQLPSRCDNKISYDFLTDLIESDDTHVFFNTFIHYIETCKEILLNVNHPSFFTILVKLSKNRNFANLWEFQSTLDGLLSAFLNNSIHNEASKRPARLFSIIMDIGYAELNTFRNEPTIERLFKFTQIFNLPLIINTHLYRRYVTIIFKKGQQSFIKQIVNFIMQTKPKITPKVFEILLGHSLKYLKDFDDEILTILWDFLSNKISLNHTNLIEPILVCIIRLLQKNVPHEAALRKILTALQWSISLADTHIVLYSIKLAYELVRFDLMPGPFYYQIVQQIFSYNKFFDLPYSKYTYKFLKMSCKYPVIPKEVEGSLIETISFFPHDKFSNVREMKRFVDIFTEVPQFLIGISFSLITTLALYLEASLKKKSKDEIIEIDPLLVSGLRFCSIVKPSETEIERYLKTCFLFIKFLIVQNTMMKDFPDTFFEYLLKNGCGEFPIELLNLISQAKLMNPSFRFSFISSASKFVSDELSKNEYFEIIEEMLQHAKDPNQNINSMHLIQLLNFIYSKSELSLKFYPTLSAIVDSWIELANLTDMTRDRFVLFCNGLIHCSPHENRMMHLVRIWEFVQKLPNIPSNKMAISSLFRFIIASIDYIPIHQQLTYLNYMIENIKDDPNFCFFFISVLTFLFDSERVSNQVKSQLLLSLSVLFTKTNAEPFEDVIDSLKKYGQKVAVEVNFHIVTILLSQCKFSSHANRLIYYRRIMELIPNVTFLEFIKKLPLVFWSNDYLAITTALITADEWPIWCSIFAFSNRIVTISGSLALASLSKQIKPDNLPQVTSFFASILAEKPSSSYSQISIALLKCFHEKGLTVCTAIVEKAVKHSDSQMYLTQFLKDTIPSQYYLMPHVLNDSIFAHFLNTLNRKEASAIALTFLNEYQAAESIYKNEYSPTNSLFSAVMKVNSHFTSIYKINDQQSFHCFMKPLCSIGQENDSVLIKINEAFQLFVRKEGDPLEALSVAQRMNLKSLQKRGPLSLFEKERILTIEYSIRIIKRHFQYLKNLRTLHQFEEAVSPVFLLSLNSIKNFLDGSPQIQTPAIVLDNDGAVLLDSSLADDFPCVSTITSRGLLVIGKSQIDSYLMTMSLKISENQITAIDWCKFAHFCFNVFLAQPSLDLFQVTFGVYSQIISRCQEGDQEFQPFIKIEAAARIITLIRIVIESSDADMAMIVTSNSGIFKREYYDIWKPWLIQIIDLAKSNWFCSIVSEIAKEEMYRSYLYCEKLGCRRIAETLNPAMDPITPLAIMNSLENAFNDFFFDVDFNKLYREVVFNGKVKDALEFKNSRRVPHNFFEYASTQIDIDELNIENEQNSRFDFDDESTLREFDKISRIVRNLNVLLPLSNPLFTLYRIYDDVRMFSPDFIVFYATTSHSSKEAFLVQRSRKYDKNGYSSSIITLSNIAFIFKRLFNACHQSRIRSINLEVSPLFEVGHKYTIVQIGEFSSTICLSTLFSSKVNITHQKWLQLKMKREKEESFLSSYERTVQEINMRINEANSFQPLIFSLAPTILLDYMGSMITKSDFLQIRPLFLRSFAAQAAIRFIFNAPYPKLERTFMSVTKTITPFLISDFEERFFNGVSSSDSDINSNILSNESSFRLSPNFTTLFGPLYRGEFLTSFASSMIALSSQIEILRACFEILVADPSIGNGGVMPSNLLMNRNKLEEKLLEASPPTGTMVDEEDCVEWFDKMMWLINQAENPEIQNPYSIPWF</sequence>
<evidence type="ECO:0000313" key="2">
    <source>
        <dbReference type="Proteomes" id="UP001470230"/>
    </source>
</evidence>
<name>A0ABR2KR68_9EUKA</name>
<protein>
    <recommendedName>
        <fullName evidence="3">Non-specific serine/threonine protein kinase</fullName>
    </recommendedName>
</protein>
<dbReference type="SUPFAM" id="SSF48371">
    <property type="entry name" value="ARM repeat"/>
    <property type="match status" value="1"/>
</dbReference>
<organism evidence="1 2">
    <name type="scientific">Tritrichomonas musculus</name>
    <dbReference type="NCBI Taxonomy" id="1915356"/>
    <lineage>
        <taxon>Eukaryota</taxon>
        <taxon>Metamonada</taxon>
        <taxon>Parabasalia</taxon>
        <taxon>Tritrichomonadida</taxon>
        <taxon>Tritrichomonadidae</taxon>
        <taxon>Tritrichomonas</taxon>
    </lineage>
</organism>
<accession>A0ABR2KR68</accession>
<comment type="caution">
    <text evidence="1">The sequence shown here is derived from an EMBL/GenBank/DDBJ whole genome shotgun (WGS) entry which is preliminary data.</text>
</comment>
<keyword evidence="2" id="KW-1185">Reference proteome</keyword>
<proteinExistence type="predicted"/>
<dbReference type="InterPro" id="IPR016024">
    <property type="entry name" value="ARM-type_fold"/>
</dbReference>
<evidence type="ECO:0008006" key="3">
    <source>
        <dbReference type="Google" id="ProtNLM"/>
    </source>
</evidence>